<name>A0A2S3R8Z2_VIBVL</name>
<evidence type="ECO:0000313" key="2">
    <source>
        <dbReference type="EMBL" id="POB50146.1"/>
    </source>
</evidence>
<feature type="transmembrane region" description="Helical" evidence="1">
    <location>
        <begin position="7"/>
        <end position="28"/>
    </location>
</feature>
<keyword evidence="1" id="KW-0472">Membrane</keyword>
<comment type="caution">
    <text evidence="2">The sequence shown here is derived from an EMBL/GenBank/DDBJ whole genome shotgun (WGS) entry which is preliminary data.</text>
</comment>
<proteinExistence type="predicted"/>
<organism evidence="2 3">
    <name type="scientific">Vibrio vulnificus</name>
    <dbReference type="NCBI Taxonomy" id="672"/>
    <lineage>
        <taxon>Bacteria</taxon>
        <taxon>Pseudomonadati</taxon>
        <taxon>Pseudomonadota</taxon>
        <taxon>Gammaproteobacteria</taxon>
        <taxon>Vibrionales</taxon>
        <taxon>Vibrionaceae</taxon>
        <taxon>Vibrio</taxon>
    </lineage>
</organism>
<sequence>MRLFFEFTLCAALGLLVSGVILIFLLFFGKFGLIEYWIASGKPLAHAMLV</sequence>
<protein>
    <submittedName>
        <fullName evidence="2">Uncharacterized protein</fullName>
    </submittedName>
</protein>
<dbReference type="EMBL" id="PDGH01000007">
    <property type="protein sequence ID" value="POB50146.1"/>
    <property type="molecule type" value="Genomic_DNA"/>
</dbReference>
<feature type="non-terminal residue" evidence="2">
    <location>
        <position position="50"/>
    </location>
</feature>
<evidence type="ECO:0000256" key="1">
    <source>
        <dbReference type="SAM" id="Phobius"/>
    </source>
</evidence>
<gene>
    <name evidence="2" type="ORF">CRN52_00435</name>
</gene>
<dbReference type="AlphaFoldDB" id="A0A2S3R8Z2"/>
<dbReference type="Proteomes" id="UP000237466">
    <property type="component" value="Unassembled WGS sequence"/>
</dbReference>
<accession>A0A2S3R8Z2</accession>
<evidence type="ECO:0000313" key="3">
    <source>
        <dbReference type="Proteomes" id="UP000237466"/>
    </source>
</evidence>
<keyword evidence="1" id="KW-1133">Transmembrane helix</keyword>
<reference evidence="2 3" key="1">
    <citation type="journal article" date="2018" name="Front. Microbiol.">
        <title>Phylogeny of Vibrio vulnificus from the Analysis of the Core-Genome: Implications for Intra-Species Taxonomy.</title>
        <authorList>
            <person name="Roig F.J."/>
            <person name="Gonzalez-Candelas F."/>
            <person name="Sanjuan E."/>
            <person name="Fouz B."/>
            <person name="Feil E.J."/>
            <person name="Llorens C."/>
            <person name="Baker-Austin C."/>
            <person name="Oliver J.D."/>
            <person name="Danin-Poleg Y."/>
            <person name="Gibas C.J."/>
            <person name="Kashi Y."/>
            <person name="Gulig P.A."/>
            <person name="Morrison S.S."/>
            <person name="Amaro C."/>
        </authorList>
    </citation>
    <scope>NUCLEOTIDE SEQUENCE [LARGE SCALE GENOMIC DNA]</scope>
    <source>
        <strain evidence="2 3">CECT4608</strain>
    </source>
</reference>
<keyword evidence="1" id="KW-0812">Transmembrane</keyword>